<feature type="domain" description="Imelysin-like" evidence="3">
    <location>
        <begin position="54"/>
        <end position="332"/>
    </location>
</feature>
<dbReference type="AlphaFoldDB" id="A0A4R9LN86"/>
<dbReference type="RefSeq" id="WP_135764484.1">
    <property type="nucleotide sequence ID" value="NZ_RQHV01000049.1"/>
</dbReference>
<dbReference type="PROSITE" id="PS51257">
    <property type="entry name" value="PROKAR_LIPOPROTEIN"/>
    <property type="match status" value="1"/>
</dbReference>
<dbReference type="InterPro" id="IPR034984">
    <property type="entry name" value="Imelysin-like_IPPA"/>
</dbReference>
<comment type="caution">
    <text evidence="4">The sequence shown here is derived from an EMBL/GenBank/DDBJ whole genome shotgun (WGS) entry which is preliminary data.</text>
</comment>
<reference evidence="4" key="1">
    <citation type="journal article" date="2019" name="PLoS Negl. Trop. Dis.">
        <title>Revisiting the worldwide diversity of Leptospira species in the environment.</title>
        <authorList>
            <person name="Vincent A.T."/>
            <person name="Schiettekatte O."/>
            <person name="Bourhy P."/>
            <person name="Veyrier F.J."/>
            <person name="Picardeau M."/>
        </authorList>
    </citation>
    <scope>NUCLEOTIDE SEQUENCE [LARGE SCALE GENOMIC DNA]</scope>
    <source>
        <strain evidence="4">201400974</strain>
    </source>
</reference>
<evidence type="ECO:0000313" key="4">
    <source>
        <dbReference type="EMBL" id="TGN10105.1"/>
    </source>
</evidence>
<evidence type="ECO:0000313" key="5">
    <source>
        <dbReference type="Proteomes" id="UP000298264"/>
    </source>
</evidence>
<dbReference type="InterPro" id="IPR018976">
    <property type="entry name" value="Imelysin-like"/>
</dbReference>
<comment type="subcellular location">
    <subcellularLocation>
        <location evidence="1">Cell envelope</location>
    </subcellularLocation>
</comment>
<evidence type="ECO:0000256" key="1">
    <source>
        <dbReference type="ARBA" id="ARBA00004196"/>
    </source>
</evidence>
<dbReference type="CDD" id="cd14659">
    <property type="entry name" value="Imelysin-like_IPPA"/>
    <property type="match status" value="1"/>
</dbReference>
<dbReference type="GO" id="GO:0030313">
    <property type="term" value="C:cell envelope"/>
    <property type="evidence" value="ECO:0007669"/>
    <property type="project" value="UniProtKB-SubCell"/>
</dbReference>
<dbReference type="EMBL" id="RQHV01000049">
    <property type="protein sequence ID" value="TGN10105.1"/>
    <property type="molecule type" value="Genomic_DNA"/>
</dbReference>
<organism evidence="4 5">
    <name type="scientific">Leptospira ilyithenensis</name>
    <dbReference type="NCBI Taxonomy" id="2484901"/>
    <lineage>
        <taxon>Bacteria</taxon>
        <taxon>Pseudomonadati</taxon>
        <taxon>Spirochaetota</taxon>
        <taxon>Spirochaetia</taxon>
        <taxon>Leptospirales</taxon>
        <taxon>Leptospiraceae</taxon>
        <taxon>Leptospira</taxon>
    </lineage>
</organism>
<accession>A0A4R9LN86</accession>
<dbReference type="Pfam" id="PF09375">
    <property type="entry name" value="Peptidase_M75"/>
    <property type="match status" value="1"/>
</dbReference>
<sequence length="384" mass="42601">MKLKSPILFALILLSCQKHQNKATEDANIQGSLLTLATVFKTSDFLKNTAENVILPSYQKLQTETKSFQKACVDFKTNPTTNTLSEIRNQWRIVWQQVKKVEVYKFGPAENVLNGYGQLESYTQKLPISPAEIESAIGSNSIPFGVKKSGWGAVEYLLFSGINGNFSLTQFQTDPNRGTYLCRIGDKMAIVSDFLTNSWKKETTDSFYRLFLSPGNSESPYESQADVVDELMNQSIFLLTSIIDTKLGLPSGLLASSHGVENWNQRENPYAEASLESVRSNLESILFIMQGDLNGNTNKGFSKILESKGSGLGMEIETELQNTIRMIDGLQSNSVYFGLQSSFVNQNKVFRDLFESVRKLRIQFSTGVTSALGTTVGVSSNDGD</sequence>
<proteinExistence type="predicted"/>
<protein>
    <recommendedName>
        <fullName evidence="3">Imelysin-like domain-containing protein</fullName>
    </recommendedName>
</protein>
<evidence type="ECO:0000256" key="2">
    <source>
        <dbReference type="ARBA" id="ARBA00022729"/>
    </source>
</evidence>
<name>A0A4R9LN86_9LEPT</name>
<dbReference type="Gene3D" id="1.20.1420.20">
    <property type="entry name" value="M75 peptidase, HXXE motif"/>
    <property type="match status" value="1"/>
</dbReference>
<keyword evidence="5" id="KW-1185">Reference proteome</keyword>
<keyword evidence="2" id="KW-0732">Signal</keyword>
<dbReference type="Proteomes" id="UP000298264">
    <property type="component" value="Unassembled WGS sequence"/>
</dbReference>
<gene>
    <name evidence="4" type="ORF">EHS11_11130</name>
</gene>
<evidence type="ECO:0000259" key="3">
    <source>
        <dbReference type="Pfam" id="PF09375"/>
    </source>
</evidence>
<dbReference type="InterPro" id="IPR038352">
    <property type="entry name" value="Imelysin_sf"/>
</dbReference>
<dbReference type="OrthoDB" id="317140at2"/>